<dbReference type="NCBIfam" id="TIGR00061">
    <property type="entry name" value="L21"/>
    <property type="match status" value="1"/>
</dbReference>
<gene>
    <name evidence="6 8" type="primary">rplU</name>
    <name evidence="8" type="ORF">E0F76_11325</name>
</gene>
<keyword evidence="9" id="KW-1185">Reference proteome</keyword>
<evidence type="ECO:0000256" key="2">
    <source>
        <dbReference type="ARBA" id="ARBA00022730"/>
    </source>
</evidence>
<reference evidence="8 9" key="1">
    <citation type="submission" date="2019-03" db="EMBL/GenBank/DDBJ databases">
        <title>Flavobacterium AR-3-4 sp. nov. isolated from arctic soil.</title>
        <authorList>
            <person name="Chaudhary D.K."/>
        </authorList>
    </citation>
    <scope>NUCLEOTIDE SEQUENCE [LARGE SCALE GENOMIC DNA]</scope>
    <source>
        <strain evidence="8 9">AR-3-4</strain>
    </source>
</reference>
<protein>
    <recommendedName>
        <fullName evidence="6">Large ribosomal subunit protein bL21</fullName>
    </recommendedName>
</protein>
<dbReference type="OrthoDB" id="9813334at2"/>
<evidence type="ECO:0000313" key="8">
    <source>
        <dbReference type="EMBL" id="TDD96590.1"/>
    </source>
</evidence>
<dbReference type="Pfam" id="PF00829">
    <property type="entry name" value="Ribosomal_L21p"/>
    <property type="match status" value="1"/>
</dbReference>
<sequence>MYAIVEIAGQQFKVSKDLKVYVHRLTNEEGTTVSFDKVYLLDDNGSITIGAPAIEGASVEAKVLQHLKGDKVIVFKKKRRKGYKKRNGHRQYLTQIVIEGITASSTKKATPKAAEAKAPKAPKKGEDLTLIEGIGPKAAEAIVASGIDTYAKLAATSAEAIKAILDASDSKLQHLDPTTWAQQAQLAADGKMDELKKLQDELDGGKAV</sequence>
<evidence type="ECO:0000313" key="9">
    <source>
        <dbReference type="Proteomes" id="UP000295479"/>
    </source>
</evidence>
<evidence type="ECO:0000256" key="4">
    <source>
        <dbReference type="ARBA" id="ARBA00022980"/>
    </source>
</evidence>
<dbReference type="InterPro" id="IPR001787">
    <property type="entry name" value="Ribosomal_bL21"/>
</dbReference>
<dbReference type="GO" id="GO:0019843">
    <property type="term" value="F:rRNA binding"/>
    <property type="evidence" value="ECO:0007669"/>
    <property type="project" value="UniProtKB-UniRule"/>
</dbReference>
<keyword evidence="2 6" id="KW-0699">rRNA-binding</keyword>
<evidence type="ECO:0000256" key="6">
    <source>
        <dbReference type="HAMAP-Rule" id="MF_01363"/>
    </source>
</evidence>
<evidence type="ECO:0000256" key="7">
    <source>
        <dbReference type="RuleBase" id="RU000562"/>
    </source>
</evidence>
<dbReference type="PANTHER" id="PTHR21349:SF0">
    <property type="entry name" value="LARGE RIBOSOMAL SUBUNIT PROTEIN BL21M"/>
    <property type="match status" value="1"/>
</dbReference>
<dbReference type="EMBL" id="SMFK01000006">
    <property type="protein sequence ID" value="TDD96590.1"/>
    <property type="molecule type" value="Genomic_DNA"/>
</dbReference>
<evidence type="ECO:0000256" key="1">
    <source>
        <dbReference type="ARBA" id="ARBA00008563"/>
    </source>
</evidence>
<name>A0A4R5CE28_9FLAO</name>
<dbReference type="RefSeq" id="WP_132005785.1">
    <property type="nucleotide sequence ID" value="NZ_SMFK01000006.1"/>
</dbReference>
<dbReference type="GO" id="GO:0005840">
    <property type="term" value="C:ribosome"/>
    <property type="evidence" value="ECO:0007669"/>
    <property type="project" value="UniProtKB-KW"/>
</dbReference>
<keyword evidence="3 6" id="KW-0694">RNA-binding</keyword>
<dbReference type="InterPro" id="IPR018258">
    <property type="entry name" value="Ribosomal_bL21_CS"/>
</dbReference>
<dbReference type="GO" id="GO:0005737">
    <property type="term" value="C:cytoplasm"/>
    <property type="evidence" value="ECO:0007669"/>
    <property type="project" value="UniProtKB-ARBA"/>
</dbReference>
<keyword evidence="4 6" id="KW-0689">Ribosomal protein</keyword>
<evidence type="ECO:0000256" key="3">
    <source>
        <dbReference type="ARBA" id="ARBA00022884"/>
    </source>
</evidence>
<dbReference type="InterPro" id="IPR036164">
    <property type="entry name" value="bL21-like_sf"/>
</dbReference>
<comment type="subunit">
    <text evidence="6">Part of the 50S ribosomal subunit. Contacts protein L20.</text>
</comment>
<comment type="function">
    <text evidence="6 7">This protein binds to 23S rRNA in the presence of protein L20.</text>
</comment>
<dbReference type="GO" id="GO:0006412">
    <property type="term" value="P:translation"/>
    <property type="evidence" value="ECO:0007669"/>
    <property type="project" value="UniProtKB-UniRule"/>
</dbReference>
<comment type="similarity">
    <text evidence="1 6 7">Belongs to the bacterial ribosomal protein bL21 family.</text>
</comment>
<dbReference type="PROSITE" id="PS01169">
    <property type="entry name" value="RIBOSOMAL_L21"/>
    <property type="match status" value="1"/>
</dbReference>
<dbReference type="GO" id="GO:1990904">
    <property type="term" value="C:ribonucleoprotein complex"/>
    <property type="evidence" value="ECO:0007669"/>
    <property type="project" value="UniProtKB-KW"/>
</dbReference>
<dbReference type="Proteomes" id="UP000295479">
    <property type="component" value="Unassembled WGS sequence"/>
</dbReference>
<dbReference type="AlphaFoldDB" id="A0A4R5CE28"/>
<keyword evidence="5 6" id="KW-0687">Ribonucleoprotein</keyword>
<evidence type="ECO:0000256" key="5">
    <source>
        <dbReference type="ARBA" id="ARBA00023274"/>
    </source>
</evidence>
<dbReference type="Pfam" id="PF14520">
    <property type="entry name" value="HHH_5"/>
    <property type="match status" value="1"/>
</dbReference>
<dbReference type="PANTHER" id="PTHR21349">
    <property type="entry name" value="50S RIBOSOMAL PROTEIN L21"/>
    <property type="match status" value="1"/>
</dbReference>
<dbReference type="InterPro" id="IPR028909">
    <property type="entry name" value="bL21-like"/>
</dbReference>
<proteinExistence type="inferred from homology"/>
<organism evidence="8 9">
    <name type="scientific">Flavobacterium cellulosilyticum</name>
    <dbReference type="NCBI Taxonomy" id="2541731"/>
    <lineage>
        <taxon>Bacteria</taxon>
        <taxon>Pseudomonadati</taxon>
        <taxon>Bacteroidota</taxon>
        <taxon>Flavobacteriia</taxon>
        <taxon>Flavobacteriales</taxon>
        <taxon>Flavobacteriaceae</taxon>
        <taxon>Flavobacterium</taxon>
    </lineage>
</organism>
<dbReference type="HAMAP" id="MF_01363">
    <property type="entry name" value="Ribosomal_bL21"/>
    <property type="match status" value="1"/>
</dbReference>
<dbReference type="Gene3D" id="1.10.150.20">
    <property type="entry name" value="5' to 3' exonuclease, C-terminal subdomain"/>
    <property type="match status" value="1"/>
</dbReference>
<comment type="caution">
    <text evidence="8">The sequence shown here is derived from an EMBL/GenBank/DDBJ whole genome shotgun (WGS) entry which is preliminary data.</text>
</comment>
<accession>A0A4R5CE28</accession>
<dbReference type="GO" id="GO:0003735">
    <property type="term" value="F:structural constituent of ribosome"/>
    <property type="evidence" value="ECO:0007669"/>
    <property type="project" value="InterPro"/>
</dbReference>
<dbReference type="SUPFAM" id="SSF141091">
    <property type="entry name" value="L21p-like"/>
    <property type="match status" value="1"/>
</dbReference>